<evidence type="ECO:0000313" key="13">
    <source>
        <dbReference type="Proteomes" id="UP001304340"/>
    </source>
</evidence>
<dbReference type="AlphaFoldDB" id="A0AAF0ZAI9"/>
<evidence type="ECO:0000256" key="4">
    <source>
        <dbReference type="ARBA" id="ARBA00022679"/>
    </source>
</evidence>
<dbReference type="EC" id="2.7.13.3" evidence="2"/>
<dbReference type="PANTHER" id="PTHR24421">
    <property type="entry name" value="NITRATE/NITRITE SENSOR PROTEIN NARX-RELATED"/>
    <property type="match status" value="1"/>
</dbReference>
<keyword evidence="13" id="KW-1185">Reference proteome</keyword>
<evidence type="ECO:0000313" key="12">
    <source>
        <dbReference type="EMBL" id="WPF83909.1"/>
    </source>
</evidence>
<dbReference type="SUPFAM" id="SSF55874">
    <property type="entry name" value="ATPase domain of HSP90 chaperone/DNA topoisomerase II/histidine kinase"/>
    <property type="match status" value="1"/>
</dbReference>
<sequence>MPAPAPHVPASAAARQTPSPAPASLGVPRTPKPSSGDEPFVSPPLTLWGKTWRMLLAFTVGFVAFGAVLSESAPSDAAAALDLLAGLVALGLLPFRRRAPLLVACLITVLASVSSFSVGALVIATVSLATRRRWREVLPVAALWFLSTTVFEVVTEPADPLELWVVALITLAVLVPTVLAGFSIGGRRELFAVLQARAETAEREQAARVAQARTAERAAIAREMHDVLAHRISLVAMHSGALAYRTDLTADETTEVATVIRDNAHLALTELREVLGVLRAPEVRWPTATGPAAPPERPQPTLATLDELLDETRAAGTHVTLRVPVEPAVLATLAPSTGRTAFRVVQEALTNVRKHAPGRPVTLTVDGEPGSRLTIVASNATDGRQRTLGEPALPSSGLGLTGLAERVSLAGGHLEHGVDDHGTFTVRAWVPWTS</sequence>
<keyword evidence="10" id="KW-1133">Transmembrane helix</keyword>
<proteinExistence type="predicted"/>
<comment type="catalytic activity">
    <reaction evidence="1">
        <text>ATP + protein L-histidine = ADP + protein N-phospho-L-histidine.</text>
        <dbReference type="EC" id="2.7.13.3"/>
    </reaction>
</comment>
<dbReference type="GO" id="GO:0000155">
    <property type="term" value="F:phosphorelay sensor kinase activity"/>
    <property type="evidence" value="ECO:0007669"/>
    <property type="project" value="InterPro"/>
</dbReference>
<evidence type="ECO:0000256" key="8">
    <source>
        <dbReference type="ARBA" id="ARBA00023012"/>
    </source>
</evidence>
<keyword evidence="4" id="KW-0808">Transferase</keyword>
<feature type="transmembrane region" description="Helical" evidence="10">
    <location>
        <begin position="137"/>
        <end position="155"/>
    </location>
</feature>
<dbReference type="GO" id="GO:0016020">
    <property type="term" value="C:membrane"/>
    <property type="evidence" value="ECO:0007669"/>
    <property type="project" value="InterPro"/>
</dbReference>
<evidence type="ECO:0000256" key="3">
    <source>
        <dbReference type="ARBA" id="ARBA00022553"/>
    </source>
</evidence>
<dbReference type="CDD" id="cd16917">
    <property type="entry name" value="HATPase_UhpB-NarQ-NarX-like"/>
    <property type="match status" value="1"/>
</dbReference>
<dbReference type="InterPro" id="IPR050482">
    <property type="entry name" value="Sensor_HK_TwoCompSys"/>
</dbReference>
<feature type="transmembrane region" description="Helical" evidence="10">
    <location>
        <begin position="161"/>
        <end position="182"/>
    </location>
</feature>
<evidence type="ECO:0000256" key="9">
    <source>
        <dbReference type="SAM" id="MobiDB-lite"/>
    </source>
</evidence>
<dbReference type="Proteomes" id="UP001304340">
    <property type="component" value="Chromosome"/>
</dbReference>
<organism evidence="12 13">
    <name type="scientific">Sanguibacter biliveldensis</name>
    <dbReference type="NCBI Taxonomy" id="3030830"/>
    <lineage>
        <taxon>Bacteria</taxon>
        <taxon>Bacillati</taxon>
        <taxon>Actinomycetota</taxon>
        <taxon>Actinomycetes</taxon>
        <taxon>Micrococcales</taxon>
        <taxon>Sanguibacteraceae</taxon>
        <taxon>Sanguibacter</taxon>
    </lineage>
</organism>
<keyword evidence="5" id="KW-0547">Nucleotide-binding</keyword>
<keyword evidence="6 12" id="KW-0418">Kinase</keyword>
<evidence type="ECO:0000256" key="10">
    <source>
        <dbReference type="SAM" id="Phobius"/>
    </source>
</evidence>
<dbReference type="EMBL" id="CP138359">
    <property type="protein sequence ID" value="WPF83909.1"/>
    <property type="molecule type" value="Genomic_DNA"/>
</dbReference>
<evidence type="ECO:0000256" key="5">
    <source>
        <dbReference type="ARBA" id="ARBA00022741"/>
    </source>
</evidence>
<keyword evidence="10" id="KW-0472">Membrane</keyword>
<dbReference type="KEGG" id="sbil:SANBI_001619"/>
<name>A0AAF0ZAI9_9MICO</name>
<dbReference type="GO" id="GO:0005524">
    <property type="term" value="F:ATP binding"/>
    <property type="evidence" value="ECO:0007669"/>
    <property type="project" value="UniProtKB-KW"/>
</dbReference>
<feature type="transmembrane region" description="Helical" evidence="10">
    <location>
        <begin position="101"/>
        <end position="125"/>
    </location>
</feature>
<evidence type="ECO:0000259" key="11">
    <source>
        <dbReference type="Pfam" id="PF07730"/>
    </source>
</evidence>
<dbReference type="Gene3D" id="1.20.5.1930">
    <property type="match status" value="1"/>
</dbReference>
<protein>
    <recommendedName>
        <fullName evidence="2">histidine kinase</fullName>
        <ecNumber evidence="2">2.7.13.3</ecNumber>
    </recommendedName>
</protein>
<keyword evidence="10" id="KW-0812">Transmembrane</keyword>
<keyword evidence="8" id="KW-0902">Two-component regulatory system</keyword>
<keyword evidence="7" id="KW-0067">ATP-binding</keyword>
<feature type="transmembrane region" description="Helical" evidence="10">
    <location>
        <begin position="52"/>
        <end position="70"/>
    </location>
</feature>
<feature type="transmembrane region" description="Helical" evidence="10">
    <location>
        <begin position="77"/>
        <end position="95"/>
    </location>
</feature>
<accession>A0AAF0ZAI9</accession>
<dbReference type="GO" id="GO:0046983">
    <property type="term" value="F:protein dimerization activity"/>
    <property type="evidence" value="ECO:0007669"/>
    <property type="project" value="InterPro"/>
</dbReference>
<gene>
    <name evidence="12" type="ORF">SANBI_001619</name>
</gene>
<evidence type="ECO:0000256" key="6">
    <source>
        <dbReference type="ARBA" id="ARBA00022777"/>
    </source>
</evidence>
<keyword evidence="3" id="KW-0597">Phosphoprotein</keyword>
<feature type="domain" description="Signal transduction histidine kinase subgroup 3 dimerisation and phosphoacceptor" evidence="11">
    <location>
        <begin position="216"/>
        <end position="282"/>
    </location>
</feature>
<feature type="region of interest" description="Disordered" evidence="9">
    <location>
        <begin position="1"/>
        <end position="39"/>
    </location>
</feature>
<dbReference type="InterPro" id="IPR036890">
    <property type="entry name" value="HATPase_C_sf"/>
</dbReference>
<dbReference type="Gene3D" id="3.30.565.10">
    <property type="entry name" value="Histidine kinase-like ATPase, C-terminal domain"/>
    <property type="match status" value="1"/>
</dbReference>
<evidence type="ECO:0000256" key="7">
    <source>
        <dbReference type="ARBA" id="ARBA00022840"/>
    </source>
</evidence>
<dbReference type="RefSeq" id="WP_319160636.1">
    <property type="nucleotide sequence ID" value="NZ_CP138359.1"/>
</dbReference>
<dbReference type="InterPro" id="IPR011712">
    <property type="entry name" value="Sig_transdc_His_kin_sub3_dim/P"/>
</dbReference>
<evidence type="ECO:0000256" key="2">
    <source>
        <dbReference type="ARBA" id="ARBA00012438"/>
    </source>
</evidence>
<dbReference type="Pfam" id="PF07730">
    <property type="entry name" value="HisKA_3"/>
    <property type="match status" value="1"/>
</dbReference>
<evidence type="ECO:0000256" key="1">
    <source>
        <dbReference type="ARBA" id="ARBA00000085"/>
    </source>
</evidence>
<dbReference type="PANTHER" id="PTHR24421:SF10">
    <property type="entry name" value="NITRATE_NITRITE SENSOR PROTEIN NARQ"/>
    <property type="match status" value="1"/>
</dbReference>
<reference evidence="13" key="1">
    <citation type="submission" date="2023-11" db="EMBL/GenBank/DDBJ databases">
        <authorList>
            <person name="Helweg L.P."/>
            <person name="Kiel A."/>
            <person name="Hitz F."/>
            <person name="Ruckert-Reed C."/>
            <person name="Busche T."/>
            <person name="Kaltschmidt B."/>
            <person name="Kaltschmidt C."/>
        </authorList>
    </citation>
    <scope>NUCLEOTIDE SEQUENCE [LARGE SCALE GENOMIC DNA]</scope>
    <source>
        <strain evidence="13">4.1</strain>
    </source>
</reference>